<evidence type="ECO:0000313" key="2">
    <source>
        <dbReference type="Proteomes" id="UP000004662"/>
    </source>
</evidence>
<dbReference type="CDD" id="cd09727">
    <property type="entry name" value="Cas6_I-E"/>
    <property type="match status" value="1"/>
</dbReference>
<sequence>MFLTKLKLRSKEAIFKNVYDAHQALWELFADRPDRKRDFLFREIDAENYLALSAREPVDHKGVWRMAVKPYAPKLAAGDRLYVSLRANAVVKRKGADGKQDRFDVVQDARKPYKERGEEPPPRAWLAQEYGTRWLLKRQDDLGLCFEDSSLVVESYALRRYWRDGHEVKFGTLDFAGFAEVCDADKALDALRNGIGPAKGFGCGLVLARRA</sequence>
<dbReference type="InterPro" id="IPR010179">
    <property type="entry name" value="CRISPR-assoc_prot_Cse3"/>
</dbReference>
<dbReference type="Gene3D" id="3.30.70.1200">
    <property type="entry name" value="Crispr-associated protein, domain 1"/>
    <property type="match status" value="1"/>
</dbReference>
<dbReference type="STRING" id="694327.DFW101_1313"/>
<dbReference type="AlphaFoldDB" id="G7Q6E9"/>
<dbReference type="NCBIfam" id="TIGR01907">
    <property type="entry name" value="casE_Cse3"/>
    <property type="match status" value="1"/>
</dbReference>
<protein>
    <submittedName>
        <fullName evidence="1">CRISPR-associated protein, Cse3 family</fullName>
    </submittedName>
</protein>
<dbReference type="RefSeq" id="WP_009180727.1">
    <property type="nucleotide sequence ID" value="NZ_CM001368.1"/>
</dbReference>
<evidence type="ECO:0000313" key="1">
    <source>
        <dbReference type="EMBL" id="EHJ47322.1"/>
    </source>
</evidence>
<reference evidence="2" key="1">
    <citation type="journal article" date="2015" name="Genome Announc.">
        <title>High-Quality Draft Genome Sequence of Desulfovibrio carbinoliphilus FW-101-2B, an Organic Acid-Oxidizing Sulfate-Reducing Bacterium Isolated from Uranium(VI)-Contaminated Groundwater.</title>
        <authorList>
            <person name="Ramsay B.D."/>
            <person name="Hwang C."/>
            <person name="Woo H.L."/>
            <person name="Carroll S.L."/>
            <person name="Lucas S."/>
            <person name="Han J."/>
            <person name="Lapidus A.L."/>
            <person name="Cheng J.F."/>
            <person name="Goodwin L.A."/>
            <person name="Pitluck S."/>
            <person name="Peters L."/>
            <person name="Chertkov O."/>
            <person name="Held B."/>
            <person name="Detter J.C."/>
            <person name="Han C.S."/>
            <person name="Tapia R."/>
            <person name="Land M.L."/>
            <person name="Hauser L.J."/>
            <person name="Kyrpides N.C."/>
            <person name="Ivanova N.N."/>
            <person name="Mikhailova N."/>
            <person name="Pagani I."/>
            <person name="Woyke T."/>
            <person name="Arkin A.P."/>
            <person name="Dehal P."/>
            <person name="Chivian D."/>
            <person name="Criddle C.S."/>
            <person name="Wu W."/>
            <person name="Chakraborty R."/>
            <person name="Hazen T.C."/>
            <person name="Fields M.W."/>
        </authorList>
    </citation>
    <scope>NUCLEOTIDE SEQUENCE [LARGE SCALE GENOMIC DNA]</scope>
    <source>
        <strain evidence="2">FW-101-2B</strain>
    </source>
</reference>
<dbReference type="Pfam" id="PF08798">
    <property type="entry name" value="CRISPR_assoc"/>
    <property type="match status" value="1"/>
</dbReference>
<organism evidence="1 2">
    <name type="scientific">Solidesulfovibrio carbinoliphilus subsp. oakridgensis</name>
    <dbReference type="NCBI Taxonomy" id="694327"/>
    <lineage>
        <taxon>Bacteria</taxon>
        <taxon>Pseudomonadati</taxon>
        <taxon>Thermodesulfobacteriota</taxon>
        <taxon>Desulfovibrionia</taxon>
        <taxon>Desulfovibrionales</taxon>
        <taxon>Desulfovibrionaceae</taxon>
        <taxon>Solidesulfovibrio</taxon>
    </lineage>
</organism>
<dbReference type="HOGENOM" id="CLU_080982_1_0_7"/>
<dbReference type="eggNOG" id="ENOG5032TV5">
    <property type="taxonomic scope" value="Bacteria"/>
</dbReference>
<dbReference type="SMART" id="SM01101">
    <property type="entry name" value="CRISPR_assoc"/>
    <property type="match status" value="1"/>
</dbReference>
<keyword evidence="2" id="KW-1185">Reference proteome</keyword>
<gene>
    <name evidence="1" type="ORF">DFW101_1313</name>
</gene>
<dbReference type="Proteomes" id="UP000004662">
    <property type="component" value="Chromosome"/>
</dbReference>
<name>G7Q6E9_9BACT</name>
<accession>G7Q6E9</accession>
<dbReference type="SUPFAM" id="SSF117987">
    <property type="entry name" value="CRISPR-associated protein"/>
    <property type="match status" value="2"/>
</dbReference>
<dbReference type="OrthoDB" id="9795689at2"/>
<dbReference type="EMBL" id="CM001368">
    <property type="protein sequence ID" value="EHJ47322.1"/>
    <property type="molecule type" value="Genomic_DNA"/>
</dbReference>
<dbReference type="Gene3D" id="3.30.70.1210">
    <property type="entry name" value="Crispr-associated protein, domain 2"/>
    <property type="match status" value="1"/>
</dbReference>
<proteinExistence type="predicted"/>